<protein>
    <submittedName>
        <fullName evidence="2">Uncharacterized protein</fullName>
    </submittedName>
</protein>
<dbReference type="EMBL" id="JAUCMV010000004">
    <property type="protein sequence ID" value="KAK0402514.1"/>
    <property type="molecule type" value="Genomic_DNA"/>
</dbReference>
<proteinExistence type="predicted"/>
<dbReference type="Proteomes" id="UP001175271">
    <property type="component" value="Unassembled WGS sequence"/>
</dbReference>
<dbReference type="AlphaFoldDB" id="A0AA39LMJ8"/>
<organism evidence="2 3">
    <name type="scientific">Steinernema hermaphroditum</name>
    <dbReference type="NCBI Taxonomy" id="289476"/>
    <lineage>
        <taxon>Eukaryota</taxon>
        <taxon>Metazoa</taxon>
        <taxon>Ecdysozoa</taxon>
        <taxon>Nematoda</taxon>
        <taxon>Chromadorea</taxon>
        <taxon>Rhabditida</taxon>
        <taxon>Tylenchina</taxon>
        <taxon>Panagrolaimomorpha</taxon>
        <taxon>Strongyloidoidea</taxon>
        <taxon>Steinernematidae</taxon>
        <taxon>Steinernema</taxon>
    </lineage>
</organism>
<sequence>MQARSRNEDPPHRNMLACLFAVFPLFDFFLGRAVSRSPNHRENSLFVFLPRLVGCIAPTIRCVLTCQRGTTAFYMANSVSSNIDSSAMEQSQLDVDAELFPRQDVDAYGLAIEVSKSPEWVLELLRRFRTLHPLTENGYGRRAIVDLSTLLQRIEERGVRLSVIGVVRHFTNRLCRRRRRQCSTSLYGAKSRDRVDKHQQLLKEKKESVPPRTLLVPVPNGEYLLHHRYRSSDGEFTWLAANDPMAYNVTDSINHPHKVLGRCPLPDVFKDEADFDAMVEGYNGPTTAALPLQWEDRLAEDFCPSPTQRTIIRNFARLHPLVQHRSFYELPALIGAIILAHESGIPRTYLLRVARLFWSKKHFARITTTEEKKGREEAFQVWLQNHTPKDPEAVMQFLELEAATTYIHFRGERFARGWEWRSQPAPSTQPGPSPQPPTLKCKPQLRVRAVSPSRGEGVFSNEDIPASAHIAKYEGYDFRGAPEDVRRITDEVEQVTSAQHFYNLLIEKNRVILPQVESYINGRLLFKGQLPISAMLNHASDTEANVQLKMVHD</sequence>
<comment type="caution">
    <text evidence="2">The sequence shown here is derived from an EMBL/GenBank/DDBJ whole genome shotgun (WGS) entry which is preliminary data.</text>
</comment>
<evidence type="ECO:0000313" key="2">
    <source>
        <dbReference type="EMBL" id="KAK0402514.1"/>
    </source>
</evidence>
<feature type="region of interest" description="Disordered" evidence="1">
    <location>
        <begin position="421"/>
        <end position="440"/>
    </location>
</feature>
<reference evidence="2" key="1">
    <citation type="submission" date="2023-06" db="EMBL/GenBank/DDBJ databases">
        <title>Genomic analysis of the entomopathogenic nematode Steinernema hermaphroditum.</title>
        <authorList>
            <person name="Schwarz E.M."/>
            <person name="Heppert J.K."/>
            <person name="Baniya A."/>
            <person name="Schwartz H.T."/>
            <person name="Tan C.-H."/>
            <person name="Antoshechkin I."/>
            <person name="Sternberg P.W."/>
            <person name="Goodrich-Blair H."/>
            <person name="Dillman A.R."/>
        </authorList>
    </citation>
    <scope>NUCLEOTIDE SEQUENCE</scope>
    <source>
        <strain evidence="2">PS9179</strain>
        <tissue evidence="2">Whole animal</tissue>
    </source>
</reference>
<accession>A0AA39LMJ8</accession>
<keyword evidence="3" id="KW-1185">Reference proteome</keyword>
<feature type="compositionally biased region" description="Pro residues" evidence="1">
    <location>
        <begin position="427"/>
        <end position="437"/>
    </location>
</feature>
<gene>
    <name evidence="2" type="ORF">QR680_016375</name>
</gene>
<name>A0AA39LMJ8_9BILA</name>
<evidence type="ECO:0000256" key="1">
    <source>
        <dbReference type="SAM" id="MobiDB-lite"/>
    </source>
</evidence>
<evidence type="ECO:0000313" key="3">
    <source>
        <dbReference type="Proteomes" id="UP001175271"/>
    </source>
</evidence>